<dbReference type="Pfam" id="PF00672">
    <property type="entry name" value="HAMP"/>
    <property type="match status" value="1"/>
</dbReference>
<accession>A0ABR8TQ25</accession>
<dbReference type="PROSITE" id="PS50111">
    <property type="entry name" value="CHEMOTAXIS_TRANSDUC_2"/>
    <property type="match status" value="1"/>
</dbReference>
<dbReference type="EMBL" id="JACSQG010000006">
    <property type="protein sequence ID" value="MBD7977874.1"/>
    <property type="molecule type" value="Genomic_DNA"/>
</dbReference>
<keyword evidence="3" id="KW-0488">Methylation</keyword>
<sequence>MLALVQNQRVGRKLLLGFGLVLLLTVVMAGTGFYAVQSLYARAQQMNLMSGIQEHVLQARGLQREFALNRDPEVARGVHEQLRQLIERADTLTQMLADPAALERIGQVRSGAQAYGEQFESTVGHLRNADAQREHMDEAALLAREAFEMIELHMYDAVRELRLRGDRLKGSDPLTLAETASGLSKRMLDLRLVENRFTQLNDAEARQEWNDLYDEQRRIANNLMQWLEDEQKASLQESLAALDNYREAFLQFQRARTMREESDALMVDLAGQAEQIVDQSVERAQNAMTAQTSRSELLLGVFAVIAIALGVAASLLIGQSIVGPLRQTVAIAQRVAAGDLRDSGHGPSNRSDELGQLQNAMQSMIDSLRQLVGRIGGGVSQIASAADQLAAITSQTSSGMEIQKIETEQAATATNQMAATVQEVARNAAQASQAARQADDEASQGNKVVQLAVGQIGSLASEVEETAQSIQALNEESARIGSVLEVIRLVAEQTNLLALNAAIEAARAGEQGRGFAVVADEVRALALRTHDSTEEIEVLIGSLQGMAQRSVEQMNSSRALTQRTVELASEAGSALQRITQSVSTIEQMNQQIAAAAEEQSAVAETISQNVTRVRDIGEQTATASAQTVAASAELARLGLELKELVGQFRT</sequence>
<gene>
    <name evidence="16" type="ORF">H9642_11815</name>
</gene>
<keyword evidence="8 10" id="KW-0807">Transducer</keyword>
<dbReference type="InterPro" id="IPR003660">
    <property type="entry name" value="HAMP_dom"/>
</dbReference>
<dbReference type="SMART" id="SM00283">
    <property type="entry name" value="MA"/>
    <property type="match status" value="1"/>
</dbReference>
<name>A0ABR8TQ25_9PSED</name>
<dbReference type="InterPro" id="IPR004089">
    <property type="entry name" value="MCPsignal_dom"/>
</dbReference>
<keyword evidence="2" id="KW-1003">Cell membrane</keyword>
<evidence type="ECO:0000256" key="6">
    <source>
        <dbReference type="ARBA" id="ARBA00022989"/>
    </source>
</evidence>
<dbReference type="Gene3D" id="1.10.287.950">
    <property type="entry name" value="Methyl-accepting chemotaxis protein"/>
    <property type="match status" value="1"/>
</dbReference>
<dbReference type="SUPFAM" id="SSF58104">
    <property type="entry name" value="Methyl-accepting chemotaxis protein (MCP) signaling domain"/>
    <property type="match status" value="1"/>
</dbReference>
<organism evidence="16 17">
    <name type="scientific">Serpens gallinarum</name>
    <dbReference type="NCBI Taxonomy" id="2763075"/>
    <lineage>
        <taxon>Bacteria</taxon>
        <taxon>Pseudomonadati</taxon>
        <taxon>Pseudomonadota</taxon>
        <taxon>Gammaproteobacteria</taxon>
        <taxon>Pseudomonadales</taxon>
        <taxon>Pseudomonadaceae</taxon>
        <taxon>Pseudomonas</taxon>
    </lineage>
</organism>
<dbReference type="SMART" id="SM00304">
    <property type="entry name" value="HAMP"/>
    <property type="match status" value="1"/>
</dbReference>
<dbReference type="Proteomes" id="UP000611945">
    <property type="component" value="Unassembled WGS sequence"/>
</dbReference>
<evidence type="ECO:0000256" key="3">
    <source>
        <dbReference type="ARBA" id="ARBA00022481"/>
    </source>
</evidence>
<dbReference type="PROSITE" id="PS50885">
    <property type="entry name" value="HAMP"/>
    <property type="match status" value="1"/>
</dbReference>
<dbReference type="Gene3D" id="1.20.1440.210">
    <property type="match status" value="2"/>
</dbReference>
<dbReference type="PANTHER" id="PTHR32089:SF120">
    <property type="entry name" value="METHYL-ACCEPTING CHEMOTAXIS PROTEIN TLPQ"/>
    <property type="match status" value="1"/>
</dbReference>
<keyword evidence="5 12" id="KW-0812">Transmembrane</keyword>
<feature type="transmembrane region" description="Helical" evidence="12">
    <location>
        <begin position="297"/>
        <end position="317"/>
    </location>
</feature>
<evidence type="ECO:0000259" key="15">
    <source>
        <dbReference type="PROSITE" id="PS51753"/>
    </source>
</evidence>
<dbReference type="InterPro" id="IPR032255">
    <property type="entry name" value="HBM"/>
</dbReference>
<evidence type="ECO:0000256" key="7">
    <source>
        <dbReference type="ARBA" id="ARBA00023136"/>
    </source>
</evidence>
<evidence type="ECO:0000256" key="11">
    <source>
        <dbReference type="SAM" id="Coils"/>
    </source>
</evidence>
<comment type="caution">
    <text evidence="16">The sequence shown here is derived from an EMBL/GenBank/DDBJ whole genome shotgun (WGS) entry which is preliminary data.</text>
</comment>
<dbReference type="PANTHER" id="PTHR32089">
    <property type="entry name" value="METHYL-ACCEPTING CHEMOTAXIS PROTEIN MCPB"/>
    <property type="match status" value="1"/>
</dbReference>
<evidence type="ECO:0000256" key="8">
    <source>
        <dbReference type="ARBA" id="ARBA00023224"/>
    </source>
</evidence>
<dbReference type="CDD" id="cd11386">
    <property type="entry name" value="MCP_signal"/>
    <property type="match status" value="1"/>
</dbReference>
<feature type="coiled-coil region" evidence="11">
    <location>
        <begin position="421"/>
        <end position="476"/>
    </location>
</feature>
<evidence type="ECO:0000259" key="14">
    <source>
        <dbReference type="PROSITE" id="PS50885"/>
    </source>
</evidence>
<keyword evidence="4" id="KW-0145">Chemotaxis</keyword>
<keyword evidence="11" id="KW-0175">Coiled coil</keyword>
<evidence type="ECO:0000256" key="2">
    <source>
        <dbReference type="ARBA" id="ARBA00022475"/>
    </source>
</evidence>
<evidence type="ECO:0000313" key="16">
    <source>
        <dbReference type="EMBL" id="MBD7977874.1"/>
    </source>
</evidence>
<evidence type="ECO:0000256" key="1">
    <source>
        <dbReference type="ARBA" id="ARBA00004236"/>
    </source>
</evidence>
<dbReference type="PROSITE" id="PS51753">
    <property type="entry name" value="HBM"/>
    <property type="match status" value="1"/>
</dbReference>
<evidence type="ECO:0000256" key="10">
    <source>
        <dbReference type="PROSITE-ProRule" id="PRU00284"/>
    </source>
</evidence>
<dbReference type="Pfam" id="PF16591">
    <property type="entry name" value="HBM"/>
    <property type="match status" value="1"/>
</dbReference>
<comment type="similarity">
    <text evidence="9">Belongs to the methyl-accepting chemotaxis (MCP) protein family.</text>
</comment>
<dbReference type="CDD" id="cd06225">
    <property type="entry name" value="HAMP"/>
    <property type="match status" value="1"/>
</dbReference>
<comment type="subcellular location">
    <subcellularLocation>
        <location evidence="1">Cell membrane</location>
    </subcellularLocation>
</comment>
<keyword evidence="7 12" id="KW-0472">Membrane</keyword>
<dbReference type="Pfam" id="PF00015">
    <property type="entry name" value="MCPsignal"/>
    <property type="match status" value="1"/>
</dbReference>
<reference evidence="16 17" key="1">
    <citation type="submission" date="2020-08" db="EMBL/GenBank/DDBJ databases">
        <title>A Genomic Blueprint of the Chicken Gut Microbiome.</title>
        <authorList>
            <person name="Gilroy R."/>
            <person name="Ravi A."/>
            <person name="Getino M."/>
            <person name="Pursley I."/>
            <person name="Horton D.L."/>
            <person name="Alikhan N.-F."/>
            <person name="Baker D."/>
            <person name="Gharbi K."/>
            <person name="Hall N."/>
            <person name="Watson M."/>
            <person name="Adriaenssens E.M."/>
            <person name="Foster-Nyarko E."/>
            <person name="Jarju S."/>
            <person name="Secka A."/>
            <person name="Antonio M."/>
            <person name="Oren A."/>
            <person name="Chaudhuri R."/>
            <person name="La Ragione R.M."/>
            <person name="Hildebrand F."/>
            <person name="Pallen M.J."/>
        </authorList>
    </citation>
    <scope>NUCLEOTIDE SEQUENCE [LARGE SCALE GENOMIC DNA]</scope>
    <source>
        <strain evidence="16 17">Sa2CUA2</strain>
    </source>
</reference>
<evidence type="ECO:0000256" key="9">
    <source>
        <dbReference type="ARBA" id="ARBA00029447"/>
    </source>
</evidence>
<keyword evidence="6 12" id="KW-1133">Transmembrane helix</keyword>
<proteinExistence type="inferred from homology"/>
<dbReference type="SMART" id="SM01358">
    <property type="entry name" value="HBM"/>
    <property type="match status" value="1"/>
</dbReference>
<feature type="domain" description="HBM" evidence="15">
    <location>
        <begin position="41"/>
        <end position="292"/>
    </location>
</feature>
<feature type="domain" description="Methyl-accepting transducer" evidence="13">
    <location>
        <begin position="378"/>
        <end position="614"/>
    </location>
</feature>
<protein>
    <submittedName>
        <fullName evidence="16">Methyl-accepting chemotaxis protein</fullName>
    </submittedName>
</protein>
<keyword evidence="17" id="KW-1185">Reference proteome</keyword>
<evidence type="ECO:0000256" key="4">
    <source>
        <dbReference type="ARBA" id="ARBA00022500"/>
    </source>
</evidence>
<evidence type="ECO:0000256" key="12">
    <source>
        <dbReference type="SAM" id="Phobius"/>
    </source>
</evidence>
<feature type="domain" description="HAMP" evidence="14">
    <location>
        <begin position="319"/>
        <end position="373"/>
    </location>
</feature>
<evidence type="ECO:0000313" key="17">
    <source>
        <dbReference type="Proteomes" id="UP000611945"/>
    </source>
</evidence>
<evidence type="ECO:0000259" key="13">
    <source>
        <dbReference type="PROSITE" id="PS50111"/>
    </source>
</evidence>
<evidence type="ECO:0000256" key="5">
    <source>
        <dbReference type="ARBA" id="ARBA00022692"/>
    </source>
</evidence>